<name>A0ABS7JEC8_9SPHN</name>
<dbReference type="Pfam" id="PF02469">
    <property type="entry name" value="Fasciclin"/>
    <property type="match status" value="1"/>
</dbReference>
<dbReference type="SUPFAM" id="SSF82153">
    <property type="entry name" value="FAS1 domain"/>
    <property type="match status" value="1"/>
</dbReference>
<evidence type="ECO:0000313" key="3">
    <source>
        <dbReference type="EMBL" id="MBX7488382.1"/>
    </source>
</evidence>
<accession>A0ABS7JEC8</accession>
<gene>
    <name evidence="3" type="ORF">K3177_07630</name>
</gene>
<dbReference type="EMBL" id="JAIGNQ010000002">
    <property type="protein sequence ID" value="MBX7488382.1"/>
    <property type="molecule type" value="Genomic_DNA"/>
</dbReference>
<dbReference type="PROSITE" id="PS50213">
    <property type="entry name" value="FAS1"/>
    <property type="match status" value="1"/>
</dbReference>
<dbReference type="InterPro" id="IPR050904">
    <property type="entry name" value="Adhesion/Biosynth-related"/>
</dbReference>
<evidence type="ECO:0000259" key="2">
    <source>
        <dbReference type="PROSITE" id="PS50213"/>
    </source>
</evidence>
<comment type="caution">
    <text evidence="3">The sequence shown here is derived from an EMBL/GenBank/DDBJ whole genome shotgun (WGS) entry which is preliminary data.</text>
</comment>
<keyword evidence="4" id="KW-1185">Reference proteome</keyword>
<dbReference type="PANTHER" id="PTHR10900:SF77">
    <property type="entry name" value="FI19380P1"/>
    <property type="match status" value="1"/>
</dbReference>
<dbReference type="InterPro" id="IPR000782">
    <property type="entry name" value="FAS1_domain"/>
</dbReference>
<sequence>MNYPKKFAFAALATMSVATAGCMSMGDNMAMDEQVAYVDGATMYPTMNIIENAVNSPIHTTLVAAVKQAQLVDTLSGPGPFTVFAPTDEAFSRVPQSMLNSLMMDSNRAALQKVLTYHVVPGRITAADLMQRIRAGNGTATLTTVEGEPLTFTMQGGNVMIKGMNNSSATVTQADVMQSNGVIHVVNGVLTPSM</sequence>
<protein>
    <submittedName>
        <fullName evidence="3">Fasciclin domain-containing protein</fullName>
    </submittedName>
</protein>
<feature type="domain" description="FAS1" evidence="2">
    <location>
        <begin position="46"/>
        <end position="190"/>
    </location>
</feature>
<dbReference type="RefSeq" id="WP_221597773.1">
    <property type="nucleotide sequence ID" value="NZ_JAIGNQ010000002.1"/>
</dbReference>
<evidence type="ECO:0000313" key="4">
    <source>
        <dbReference type="Proteomes" id="UP000776651"/>
    </source>
</evidence>
<dbReference type="PROSITE" id="PS51257">
    <property type="entry name" value="PROKAR_LIPOPROTEIN"/>
    <property type="match status" value="1"/>
</dbReference>
<evidence type="ECO:0000256" key="1">
    <source>
        <dbReference type="SAM" id="SignalP"/>
    </source>
</evidence>
<proteinExistence type="predicted"/>
<dbReference type="Gene3D" id="2.30.180.10">
    <property type="entry name" value="FAS1 domain"/>
    <property type="match status" value="1"/>
</dbReference>
<keyword evidence="1" id="KW-0732">Signal</keyword>
<dbReference type="PANTHER" id="PTHR10900">
    <property type="entry name" value="PERIOSTIN-RELATED"/>
    <property type="match status" value="1"/>
</dbReference>
<feature type="signal peptide" evidence="1">
    <location>
        <begin position="1"/>
        <end position="20"/>
    </location>
</feature>
<dbReference type="SMART" id="SM00554">
    <property type="entry name" value="FAS1"/>
    <property type="match status" value="1"/>
</dbReference>
<dbReference type="Proteomes" id="UP000776651">
    <property type="component" value="Unassembled WGS sequence"/>
</dbReference>
<organism evidence="3 4">
    <name type="scientific">Qipengyuania pacifica</name>
    <dbReference type="NCBI Taxonomy" id="2860199"/>
    <lineage>
        <taxon>Bacteria</taxon>
        <taxon>Pseudomonadati</taxon>
        <taxon>Pseudomonadota</taxon>
        <taxon>Alphaproteobacteria</taxon>
        <taxon>Sphingomonadales</taxon>
        <taxon>Erythrobacteraceae</taxon>
        <taxon>Qipengyuania</taxon>
    </lineage>
</organism>
<dbReference type="InterPro" id="IPR036378">
    <property type="entry name" value="FAS1_dom_sf"/>
</dbReference>
<feature type="chain" id="PRO_5046153464" evidence="1">
    <location>
        <begin position="21"/>
        <end position="194"/>
    </location>
</feature>
<reference evidence="3 4" key="1">
    <citation type="submission" date="2021-08" db="EMBL/GenBank/DDBJ databases">
        <title>Comparative Genomics Analysis of the Genus Qipengyuania Reveals Extensive Genetic Diversity and Metabolic Versatility, Including the Description of Fifteen Novel Species.</title>
        <authorList>
            <person name="Liu Y."/>
        </authorList>
    </citation>
    <scope>NUCLEOTIDE SEQUENCE [LARGE SCALE GENOMIC DNA]</scope>
    <source>
        <strain evidence="3 4">GH25</strain>
    </source>
</reference>